<protein>
    <submittedName>
        <fullName evidence="3">LysM peptidoglycan-binding domain-containing protein</fullName>
    </submittedName>
</protein>
<proteinExistence type="predicted"/>
<gene>
    <name evidence="3" type="ORF">ACFPBZ_20585</name>
</gene>
<feature type="compositionally biased region" description="Low complexity" evidence="1">
    <location>
        <begin position="59"/>
        <end position="69"/>
    </location>
</feature>
<evidence type="ECO:0000256" key="1">
    <source>
        <dbReference type="SAM" id="MobiDB-lite"/>
    </source>
</evidence>
<comment type="caution">
    <text evidence="3">The sequence shown here is derived from an EMBL/GenBank/DDBJ whole genome shotgun (WGS) entry which is preliminary data.</text>
</comment>
<dbReference type="PROSITE" id="PS51782">
    <property type="entry name" value="LYSM"/>
    <property type="match status" value="1"/>
</dbReference>
<feature type="domain" description="LysM" evidence="2">
    <location>
        <begin position="75"/>
        <end position="119"/>
    </location>
</feature>
<dbReference type="SMART" id="SM00257">
    <property type="entry name" value="LysM"/>
    <property type="match status" value="1"/>
</dbReference>
<sequence length="120" mass="12013">MNVGRVVGVLVLILVLYAIITQPLNSAAMARSGGSSLAEAGTSVRQFLTSLDFNGSSGGSSASRTAGTRDGSTASSYTVRPGDTLSTIAARQGTTAAALAARNDLADADLIVPGQELDLG</sequence>
<dbReference type="Proteomes" id="UP001595947">
    <property type="component" value="Unassembled WGS sequence"/>
</dbReference>
<dbReference type="Gene3D" id="3.10.350.10">
    <property type="entry name" value="LysM domain"/>
    <property type="match status" value="1"/>
</dbReference>
<accession>A0ABV9YSP2</accession>
<dbReference type="InterPro" id="IPR018392">
    <property type="entry name" value="LysM"/>
</dbReference>
<dbReference type="Pfam" id="PF01476">
    <property type="entry name" value="LysM"/>
    <property type="match status" value="1"/>
</dbReference>
<dbReference type="EMBL" id="JBHSIV010000025">
    <property type="protein sequence ID" value="MFC5064632.1"/>
    <property type="molecule type" value="Genomic_DNA"/>
</dbReference>
<dbReference type="InterPro" id="IPR036779">
    <property type="entry name" value="LysM_dom_sf"/>
</dbReference>
<reference evidence="4" key="1">
    <citation type="journal article" date="2019" name="Int. J. Syst. Evol. Microbiol.">
        <title>The Global Catalogue of Microorganisms (GCM) 10K type strain sequencing project: providing services to taxonomists for standard genome sequencing and annotation.</title>
        <authorList>
            <consortium name="The Broad Institute Genomics Platform"/>
            <consortium name="The Broad Institute Genome Sequencing Center for Infectious Disease"/>
            <person name="Wu L."/>
            <person name="Ma J."/>
        </authorList>
    </citation>
    <scope>NUCLEOTIDE SEQUENCE [LARGE SCALE GENOMIC DNA]</scope>
    <source>
        <strain evidence="4">CGMCC 4.7093</strain>
    </source>
</reference>
<evidence type="ECO:0000259" key="2">
    <source>
        <dbReference type="PROSITE" id="PS51782"/>
    </source>
</evidence>
<dbReference type="RefSeq" id="WP_378037977.1">
    <property type="nucleotide sequence ID" value="NZ_JBHSIV010000025.1"/>
</dbReference>
<evidence type="ECO:0000313" key="3">
    <source>
        <dbReference type="EMBL" id="MFC5064632.1"/>
    </source>
</evidence>
<name>A0ABV9YSP2_9PSEU</name>
<evidence type="ECO:0000313" key="4">
    <source>
        <dbReference type="Proteomes" id="UP001595947"/>
    </source>
</evidence>
<dbReference type="CDD" id="cd00118">
    <property type="entry name" value="LysM"/>
    <property type="match status" value="1"/>
</dbReference>
<dbReference type="SUPFAM" id="SSF54106">
    <property type="entry name" value="LysM domain"/>
    <property type="match status" value="1"/>
</dbReference>
<feature type="region of interest" description="Disordered" evidence="1">
    <location>
        <begin position="53"/>
        <end position="80"/>
    </location>
</feature>
<organism evidence="3 4">
    <name type="scientific">Actinomycetospora atypica</name>
    <dbReference type="NCBI Taxonomy" id="1290095"/>
    <lineage>
        <taxon>Bacteria</taxon>
        <taxon>Bacillati</taxon>
        <taxon>Actinomycetota</taxon>
        <taxon>Actinomycetes</taxon>
        <taxon>Pseudonocardiales</taxon>
        <taxon>Pseudonocardiaceae</taxon>
        <taxon>Actinomycetospora</taxon>
    </lineage>
</organism>
<keyword evidence="4" id="KW-1185">Reference proteome</keyword>